<evidence type="ECO:0000256" key="3">
    <source>
        <dbReference type="PIRSR" id="PIRSR000390-2"/>
    </source>
</evidence>
<dbReference type="CDD" id="cd00616">
    <property type="entry name" value="AHBA_syn"/>
    <property type="match status" value="1"/>
</dbReference>
<dbReference type="PANTHER" id="PTHR30244:SF34">
    <property type="entry name" value="DTDP-4-AMINO-4,6-DIDEOXYGALACTOSE TRANSAMINASE"/>
    <property type="match status" value="1"/>
</dbReference>
<evidence type="ECO:0000256" key="2">
    <source>
        <dbReference type="PIRSR" id="PIRSR000390-1"/>
    </source>
</evidence>
<dbReference type="InterPro" id="IPR015421">
    <property type="entry name" value="PyrdxlP-dep_Trfase_major"/>
</dbReference>
<dbReference type="InterPro" id="IPR015422">
    <property type="entry name" value="PyrdxlP-dep_Trfase_small"/>
</dbReference>
<dbReference type="GO" id="GO:0030170">
    <property type="term" value="F:pyridoxal phosphate binding"/>
    <property type="evidence" value="ECO:0007669"/>
    <property type="project" value="TreeGrafter"/>
</dbReference>
<keyword evidence="3 4" id="KW-0663">Pyridoxal phosphate</keyword>
<keyword evidence="6" id="KW-1185">Reference proteome</keyword>
<sequence length="427" mass="47377">MLMEVCCKKRTHQPLQYIGISIGKVYLREPMQKPTFYPTRPLPYGRQHITDADVAAVTAALQSDYLTQGPTVDEFEKQFAAYVGATYAVAVSNGTAALHLCTLALDVQPGQRVITTPLTFAASANCVRYCGGEVHFADINPTTGLIDLLKVRQLLEAHPKGHFTGLIPVDFAGLAVDLEAARQLADEFGLWIIEDSCHAPGGFFLDSKGQEQRCGNGNFADLAIFSFHPVKHIATGEGGMITTNDEQLFHHLLRLRTHGITRDPADLQREPDGGWYMEMQELGYNYRMPDLNCALGLSQLTRADAGLARRRELAAQYDAAFAQVPGVGVLAPGRPGHAYHLYVIEIADRKGLYDFLKTRQIFTQVHYIPVHRMPYYEGLGWRAGDFPLVEKYYAHCLSIPLFPTLTDEEQDYVVACITEFVSASHAI</sequence>
<proteinExistence type="inferred from homology"/>
<dbReference type="AlphaFoldDB" id="A0A1I5T454"/>
<gene>
    <name evidence="5" type="ORF">SAMN04515668_0311</name>
</gene>
<accession>A0A1I5T454</accession>
<dbReference type="STRING" id="1227077.SAMN04515668_0311"/>
<dbReference type="InterPro" id="IPR020026">
    <property type="entry name" value="PseC"/>
</dbReference>
<dbReference type="SUPFAM" id="SSF53383">
    <property type="entry name" value="PLP-dependent transferases"/>
    <property type="match status" value="1"/>
</dbReference>
<dbReference type="GO" id="GO:0008483">
    <property type="term" value="F:transaminase activity"/>
    <property type="evidence" value="ECO:0007669"/>
    <property type="project" value="TreeGrafter"/>
</dbReference>
<dbReference type="NCBIfam" id="TIGR03588">
    <property type="entry name" value="PseC"/>
    <property type="match status" value="1"/>
</dbReference>
<feature type="modified residue" description="N6-(pyridoxal phosphate)lysine" evidence="3">
    <location>
        <position position="231"/>
    </location>
</feature>
<protein>
    <submittedName>
        <fullName evidence="5">UDP-4-amino-4,6-dideoxy-N-acetyl-beta-L-altrosamine transaminase</fullName>
    </submittedName>
</protein>
<name>A0A1I5T454_HYMAR</name>
<dbReference type="Pfam" id="PF01041">
    <property type="entry name" value="DegT_DnrJ_EryC1"/>
    <property type="match status" value="1"/>
</dbReference>
<evidence type="ECO:0000256" key="4">
    <source>
        <dbReference type="RuleBase" id="RU004508"/>
    </source>
</evidence>
<feature type="active site" description="Proton acceptor" evidence="2">
    <location>
        <position position="231"/>
    </location>
</feature>
<dbReference type="GO" id="GO:0000271">
    <property type="term" value="P:polysaccharide biosynthetic process"/>
    <property type="evidence" value="ECO:0007669"/>
    <property type="project" value="TreeGrafter"/>
</dbReference>
<dbReference type="PANTHER" id="PTHR30244">
    <property type="entry name" value="TRANSAMINASE"/>
    <property type="match status" value="1"/>
</dbReference>
<evidence type="ECO:0000313" key="6">
    <source>
        <dbReference type="Proteomes" id="UP000199029"/>
    </source>
</evidence>
<dbReference type="EMBL" id="FOXS01000001">
    <property type="protein sequence ID" value="SFP77810.1"/>
    <property type="molecule type" value="Genomic_DNA"/>
</dbReference>
<dbReference type="Gene3D" id="3.40.640.10">
    <property type="entry name" value="Type I PLP-dependent aspartate aminotransferase-like (Major domain)"/>
    <property type="match status" value="1"/>
</dbReference>
<reference evidence="6" key="1">
    <citation type="submission" date="2016-10" db="EMBL/GenBank/DDBJ databases">
        <authorList>
            <person name="Varghese N."/>
            <person name="Submissions S."/>
        </authorList>
    </citation>
    <scope>NUCLEOTIDE SEQUENCE [LARGE SCALE GENOMIC DNA]</scope>
    <source>
        <strain evidence="6">OR362-8,ATCC BAA-1266,JCM 13504</strain>
    </source>
</reference>
<dbReference type="InterPro" id="IPR015424">
    <property type="entry name" value="PyrdxlP-dep_Trfase"/>
</dbReference>
<evidence type="ECO:0000256" key="1">
    <source>
        <dbReference type="ARBA" id="ARBA00037999"/>
    </source>
</evidence>
<comment type="similarity">
    <text evidence="1 4">Belongs to the DegT/DnrJ/EryC1 family.</text>
</comment>
<dbReference type="InterPro" id="IPR000653">
    <property type="entry name" value="DegT/StrS_aminotransferase"/>
</dbReference>
<dbReference type="PIRSF" id="PIRSF000390">
    <property type="entry name" value="PLP_StrS"/>
    <property type="match status" value="1"/>
</dbReference>
<organism evidence="5 6">
    <name type="scientific">Hymenobacter arizonensis</name>
    <name type="common">Siccationidurans arizonensis</name>
    <dbReference type="NCBI Taxonomy" id="1227077"/>
    <lineage>
        <taxon>Bacteria</taxon>
        <taxon>Pseudomonadati</taxon>
        <taxon>Bacteroidota</taxon>
        <taxon>Cytophagia</taxon>
        <taxon>Cytophagales</taxon>
        <taxon>Hymenobacteraceae</taxon>
        <taxon>Hymenobacter</taxon>
    </lineage>
</organism>
<dbReference type="Gene3D" id="3.90.1150.10">
    <property type="entry name" value="Aspartate Aminotransferase, domain 1"/>
    <property type="match status" value="1"/>
</dbReference>
<evidence type="ECO:0000313" key="5">
    <source>
        <dbReference type="EMBL" id="SFP77810.1"/>
    </source>
</evidence>
<dbReference type="Proteomes" id="UP000199029">
    <property type="component" value="Unassembled WGS sequence"/>
</dbReference>